<dbReference type="CDD" id="cd00995">
    <property type="entry name" value="PBP2_NikA_DppA_OppA_like"/>
    <property type="match status" value="1"/>
</dbReference>
<feature type="compositionally biased region" description="Basic and acidic residues" evidence="1">
    <location>
        <begin position="28"/>
        <end position="39"/>
    </location>
</feature>
<dbReference type="AlphaFoldDB" id="A0A7G9G4S7"/>
<dbReference type="KEGG" id="qdo:H9Q78_01145"/>
<evidence type="ECO:0000259" key="3">
    <source>
        <dbReference type="Pfam" id="PF00496"/>
    </source>
</evidence>
<dbReference type="InterPro" id="IPR030678">
    <property type="entry name" value="Peptide/Ni-bd"/>
</dbReference>
<protein>
    <submittedName>
        <fullName evidence="4">ABC transporter substrate-binding protein</fullName>
    </submittedName>
</protein>
<dbReference type="PROSITE" id="PS51257">
    <property type="entry name" value="PROKAR_LIPOPROTEIN"/>
    <property type="match status" value="1"/>
</dbReference>
<evidence type="ECO:0000256" key="2">
    <source>
        <dbReference type="SAM" id="SignalP"/>
    </source>
</evidence>
<dbReference type="EMBL" id="CP060634">
    <property type="protein sequence ID" value="QNM05809.1"/>
    <property type="molecule type" value="Genomic_DNA"/>
</dbReference>
<dbReference type="Gene3D" id="3.40.190.10">
    <property type="entry name" value="Periplasmic binding protein-like II"/>
    <property type="match status" value="1"/>
</dbReference>
<dbReference type="PIRSF" id="PIRSF002741">
    <property type="entry name" value="MppA"/>
    <property type="match status" value="1"/>
</dbReference>
<dbReference type="GO" id="GO:1904680">
    <property type="term" value="F:peptide transmembrane transporter activity"/>
    <property type="evidence" value="ECO:0007669"/>
    <property type="project" value="TreeGrafter"/>
</dbReference>
<keyword evidence="2" id="KW-0732">Signal</keyword>
<feature type="chain" id="PRO_5038444722" evidence="2">
    <location>
        <begin position="23"/>
        <end position="534"/>
    </location>
</feature>
<name>A0A7G9G4S7_9FIRM</name>
<evidence type="ECO:0000313" key="4">
    <source>
        <dbReference type="EMBL" id="QNM05809.1"/>
    </source>
</evidence>
<reference evidence="4 5" key="1">
    <citation type="submission" date="2020-08" db="EMBL/GenBank/DDBJ databases">
        <authorList>
            <person name="Liu C."/>
            <person name="Sun Q."/>
        </authorList>
    </citation>
    <scope>NUCLEOTIDE SEQUENCE [LARGE SCALE GENOMIC DNA]</scope>
    <source>
        <strain evidence="4 5">NSJ-38</strain>
    </source>
</reference>
<feature type="signal peptide" evidence="2">
    <location>
        <begin position="1"/>
        <end position="22"/>
    </location>
</feature>
<evidence type="ECO:0000313" key="5">
    <source>
        <dbReference type="Proteomes" id="UP000515823"/>
    </source>
</evidence>
<dbReference type="Proteomes" id="UP000515823">
    <property type="component" value="Chromosome"/>
</dbReference>
<proteinExistence type="predicted"/>
<dbReference type="PANTHER" id="PTHR30290">
    <property type="entry name" value="PERIPLASMIC BINDING COMPONENT OF ABC TRANSPORTER"/>
    <property type="match status" value="1"/>
</dbReference>
<accession>A0A7G9G4S7</accession>
<dbReference type="RefSeq" id="WP_249303074.1">
    <property type="nucleotide sequence ID" value="NZ_CP060634.1"/>
</dbReference>
<dbReference type="InterPro" id="IPR000914">
    <property type="entry name" value="SBP_5_dom"/>
</dbReference>
<dbReference type="GO" id="GO:0015833">
    <property type="term" value="P:peptide transport"/>
    <property type="evidence" value="ECO:0007669"/>
    <property type="project" value="TreeGrafter"/>
</dbReference>
<gene>
    <name evidence="4" type="ORF">H9Q78_01145</name>
</gene>
<dbReference type="Pfam" id="PF00496">
    <property type="entry name" value="SBP_bac_5"/>
    <property type="match status" value="1"/>
</dbReference>
<dbReference type="InterPro" id="IPR039424">
    <property type="entry name" value="SBP_5"/>
</dbReference>
<dbReference type="SUPFAM" id="SSF53850">
    <property type="entry name" value="Periplasmic binding protein-like II"/>
    <property type="match status" value="1"/>
</dbReference>
<sequence>MKKRFVSKALSLLLVLMLLVSGCGTETSQRESTDAKESTAETVGETEDKSPNDEETIVLAGSRDPGRGTADPYFTNVNLYVWEPLIGESDDGEVEPRLATSWEMSEDGKEWTFHLKEGVVFSDGYPFNADAVLLNFDRYKKLGVVSSTFFAFDIDSVYPGLQSVDKVDDYTVKLTFENPVPTLPYTIINFGSGMFSPDCYDSETGEFKEYCVGTGPFVITDHVPDESLTLGRNERYYGDPAKAESIQIRVIPDHETRVAALRSGEIMGVYDNNAILPQSAKELEAEGGFTASAKISANIQYLNVNNRNFPFNDVRMRQAMSMIIDRETLLNSVYRGYGEITANVLSPLSVFYKEITPEYNPEKAKELASEVLNGQTPTVRLLTASTYKTDAELISSWLQELGLQVEIQVMESSAVSEALKNTDFDLSMGFKGMNNAEPETMLRGFLHSDGFMNNGFAMSGYSNEAVDGLLDQLNSTYVREDRVKLYDELQEISAKELPVIPLIAVTTLVVHSDKITGYDAMFTGVTLPETRWAD</sequence>
<dbReference type="Gene3D" id="3.10.105.10">
    <property type="entry name" value="Dipeptide-binding Protein, Domain 3"/>
    <property type="match status" value="1"/>
</dbReference>
<feature type="region of interest" description="Disordered" evidence="1">
    <location>
        <begin position="26"/>
        <end position="54"/>
    </location>
</feature>
<feature type="domain" description="Solute-binding protein family 5" evidence="3">
    <location>
        <begin position="93"/>
        <end position="451"/>
    </location>
</feature>
<dbReference type="Gene3D" id="3.90.76.10">
    <property type="entry name" value="Dipeptide-binding Protein, Domain 1"/>
    <property type="match status" value="1"/>
</dbReference>
<dbReference type="GO" id="GO:0042597">
    <property type="term" value="C:periplasmic space"/>
    <property type="evidence" value="ECO:0007669"/>
    <property type="project" value="UniProtKB-ARBA"/>
</dbReference>
<dbReference type="GO" id="GO:0043190">
    <property type="term" value="C:ATP-binding cassette (ABC) transporter complex"/>
    <property type="evidence" value="ECO:0007669"/>
    <property type="project" value="InterPro"/>
</dbReference>
<organism evidence="4 5">
    <name type="scientific">Qiania dongpingensis</name>
    <dbReference type="NCBI Taxonomy" id="2763669"/>
    <lineage>
        <taxon>Bacteria</taxon>
        <taxon>Bacillati</taxon>
        <taxon>Bacillota</taxon>
        <taxon>Clostridia</taxon>
        <taxon>Lachnospirales</taxon>
        <taxon>Lachnospiraceae</taxon>
        <taxon>Qiania</taxon>
    </lineage>
</organism>
<evidence type="ECO:0000256" key="1">
    <source>
        <dbReference type="SAM" id="MobiDB-lite"/>
    </source>
</evidence>
<keyword evidence="5" id="KW-1185">Reference proteome</keyword>